<feature type="domain" description="ABC transmembrane type-1" evidence="11">
    <location>
        <begin position="63"/>
        <end position="282"/>
    </location>
</feature>
<dbReference type="InterPro" id="IPR035906">
    <property type="entry name" value="MetI-like_sf"/>
</dbReference>
<evidence type="ECO:0000256" key="2">
    <source>
        <dbReference type="ARBA" id="ARBA00007069"/>
    </source>
</evidence>
<evidence type="ECO:0000256" key="8">
    <source>
        <dbReference type="ARBA" id="ARBA00023136"/>
    </source>
</evidence>
<feature type="transmembrane region" description="Helical" evidence="9">
    <location>
        <begin position="105"/>
        <end position="128"/>
    </location>
</feature>
<reference evidence="12 13" key="1">
    <citation type="submission" date="2017-08" db="EMBL/GenBank/DDBJ databases">
        <title>Complete genome sequence of Mucilaginibacter sp. strain BJC16-A31.</title>
        <authorList>
            <consortium name="Henan University of Science and Technology"/>
            <person name="You X."/>
        </authorList>
    </citation>
    <scope>NUCLEOTIDE SEQUENCE [LARGE SCALE GENOMIC DNA]</scope>
    <source>
        <strain evidence="12 13">BJC16-A31</strain>
    </source>
</reference>
<dbReference type="Pfam" id="PF00528">
    <property type="entry name" value="BPD_transp_1"/>
    <property type="match status" value="1"/>
</dbReference>
<dbReference type="PANTHER" id="PTHR30425:SF1">
    <property type="entry name" value="PHOSPHATE TRANSPORT SYSTEM PERMEASE PROTEIN PSTC"/>
    <property type="match status" value="1"/>
</dbReference>
<proteinExistence type="inferred from homology"/>
<gene>
    <name evidence="12" type="ORF">MuYL_1282</name>
</gene>
<name>A0A223NTT4_9SPHI</name>
<dbReference type="GO" id="GO:0006817">
    <property type="term" value="P:phosphate ion transport"/>
    <property type="evidence" value="ECO:0007669"/>
    <property type="project" value="UniProtKB-KW"/>
</dbReference>
<evidence type="ECO:0000313" key="13">
    <source>
        <dbReference type="Proteomes" id="UP000215002"/>
    </source>
</evidence>
<protein>
    <recommendedName>
        <fullName evidence="10">Phosphate transport system permease protein</fullName>
    </recommendedName>
</protein>
<comment type="similarity">
    <text evidence="2 10">Belongs to the binding-protein-dependent transport system permease family. CysTW subfamily.</text>
</comment>
<evidence type="ECO:0000256" key="7">
    <source>
        <dbReference type="ARBA" id="ARBA00022989"/>
    </source>
</evidence>
<evidence type="ECO:0000256" key="3">
    <source>
        <dbReference type="ARBA" id="ARBA00022448"/>
    </source>
</evidence>
<evidence type="ECO:0000256" key="10">
    <source>
        <dbReference type="RuleBase" id="RU363054"/>
    </source>
</evidence>
<evidence type="ECO:0000256" key="5">
    <source>
        <dbReference type="ARBA" id="ARBA00022592"/>
    </source>
</evidence>
<evidence type="ECO:0000259" key="11">
    <source>
        <dbReference type="PROSITE" id="PS50928"/>
    </source>
</evidence>
<keyword evidence="6 9" id="KW-0812">Transmembrane</keyword>
<dbReference type="CDD" id="cd06261">
    <property type="entry name" value="TM_PBP2"/>
    <property type="match status" value="1"/>
</dbReference>
<dbReference type="AlphaFoldDB" id="A0A223NTT4"/>
<dbReference type="Gene3D" id="1.10.3720.10">
    <property type="entry name" value="MetI-like"/>
    <property type="match status" value="1"/>
</dbReference>
<comment type="subcellular location">
    <subcellularLocation>
        <location evidence="1 9">Cell membrane</location>
        <topology evidence="1 9">Multi-pass membrane protein</topology>
    </subcellularLocation>
</comment>
<keyword evidence="8 9" id="KW-0472">Membrane</keyword>
<keyword evidence="3 9" id="KW-0813">Transport</keyword>
<evidence type="ECO:0000313" key="12">
    <source>
        <dbReference type="EMBL" id="ASU33180.1"/>
    </source>
</evidence>
<keyword evidence="7 9" id="KW-1133">Transmembrane helix</keyword>
<dbReference type="PANTHER" id="PTHR30425">
    <property type="entry name" value="PHOSPHATE TRANSPORT SYSTEM PERMEASE PROTEIN PST"/>
    <property type="match status" value="1"/>
</dbReference>
<keyword evidence="13" id="KW-1185">Reference proteome</keyword>
<organism evidence="12 13">
    <name type="scientific">Mucilaginibacter xinganensis</name>
    <dbReference type="NCBI Taxonomy" id="1234841"/>
    <lineage>
        <taxon>Bacteria</taxon>
        <taxon>Pseudomonadati</taxon>
        <taxon>Bacteroidota</taxon>
        <taxon>Sphingobacteriia</taxon>
        <taxon>Sphingobacteriales</taxon>
        <taxon>Sphingobacteriaceae</taxon>
        <taxon>Mucilaginibacter</taxon>
    </lineage>
</organism>
<dbReference type="OrthoDB" id="9807065at2"/>
<dbReference type="EMBL" id="CP022743">
    <property type="protein sequence ID" value="ASU33180.1"/>
    <property type="molecule type" value="Genomic_DNA"/>
</dbReference>
<keyword evidence="5 10" id="KW-0592">Phosphate transport</keyword>
<dbReference type="InterPro" id="IPR011864">
    <property type="entry name" value="Phosphate_PstC"/>
</dbReference>
<evidence type="ECO:0000256" key="4">
    <source>
        <dbReference type="ARBA" id="ARBA00022475"/>
    </source>
</evidence>
<sequence length="292" mass="31809">MKWETIFRRILICMSVILVLIVIGILITLIKESMPSIKSLGIGYLWGKVWDPVSNIYGAYPFLIGTLLTSFIALILSVPFSYAISIYLGEYNPKGWLSNLLKNAIELIAAVPSIIYGFWGLFVLVPVIRTFEAKIGVAPYGIGVFTASLVLAVMIIPYAASLGITLIRMVPSPLKEGAYALGATRYEVIRSVIMPFTRSGLFAGVLLSLGRALGETMAVTMLIGNTSSLAHTFKDAIFGPSNTMASVIANEFTEADHTVYLSALIELGLVLFFVTVIINLIGKRIITKFTNN</sequence>
<feature type="transmembrane region" description="Helical" evidence="9">
    <location>
        <begin position="259"/>
        <end position="282"/>
    </location>
</feature>
<dbReference type="InterPro" id="IPR051124">
    <property type="entry name" value="Phosphate_Transport_Permease"/>
</dbReference>
<dbReference type="NCBIfam" id="TIGR02138">
    <property type="entry name" value="phosphate_pstC"/>
    <property type="match status" value="1"/>
</dbReference>
<feature type="transmembrane region" description="Helical" evidence="9">
    <location>
        <begin position="12"/>
        <end position="30"/>
    </location>
</feature>
<evidence type="ECO:0000256" key="1">
    <source>
        <dbReference type="ARBA" id="ARBA00004651"/>
    </source>
</evidence>
<dbReference type="Proteomes" id="UP000215002">
    <property type="component" value="Chromosome"/>
</dbReference>
<dbReference type="KEGG" id="muc:MuYL_1282"/>
<evidence type="ECO:0000256" key="9">
    <source>
        <dbReference type="RuleBase" id="RU363032"/>
    </source>
</evidence>
<dbReference type="SUPFAM" id="SSF161098">
    <property type="entry name" value="MetI-like"/>
    <property type="match status" value="1"/>
</dbReference>
<feature type="transmembrane region" description="Helical" evidence="9">
    <location>
        <begin position="59"/>
        <end position="84"/>
    </location>
</feature>
<dbReference type="PROSITE" id="PS50928">
    <property type="entry name" value="ABC_TM1"/>
    <property type="match status" value="1"/>
</dbReference>
<accession>A0A223NTT4</accession>
<keyword evidence="4 10" id="KW-1003">Cell membrane</keyword>
<dbReference type="InterPro" id="IPR000515">
    <property type="entry name" value="MetI-like"/>
</dbReference>
<comment type="function">
    <text evidence="10">Part of the binding-protein-dependent transport system for phosphate; probably responsible for the translocation of the substrate across the membrane.</text>
</comment>
<dbReference type="GO" id="GO:0005315">
    <property type="term" value="F:phosphate transmembrane transporter activity"/>
    <property type="evidence" value="ECO:0007669"/>
    <property type="project" value="InterPro"/>
</dbReference>
<evidence type="ECO:0000256" key="6">
    <source>
        <dbReference type="ARBA" id="ARBA00022692"/>
    </source>
</evidence>
<feature type="transmembrane region" description="Helical" evidence="9">
    <location>
        <begin position="140"/>
        <end position="167"/>
    </location>
</feature>
<dbReference type="GO" id="GO:0005886">
    <property type="term" value="C:plasma membrane"/>
    <property type="evidence" value="ECO:0007669"/>
    <property type="project" value="UniProtKB-SubCell"/>
</dbReference>
<comment type="caution">
    <text evidence="10">Lacks conserved residue(s) required for the propagation of feature annotation.</text>
</comment>